<evidence type="ECO:0000313" key="10">
    <source>
        <dbReference type="Proteomes" id="UP000484015"/>
    </source>
</evidence>
<dbReference type="GO" id="GO:0009245">
    <property type="term" value="P:lipid A biosynthetic process"/>
    <property type="evidence" value="ECO:0007669"/>
    <property type="project" value="UniProtKB-UniRule"/>
</dbReference>
<comment type="similarity">
    <text evidence="7">Belongs to the transferase hexapeptide repeat family. LpxA subfamily.</text>
</comment>
<proteinExistence type="inferred from homology"/>
<evidence type="ECO:0000256" key="1">
    <source>
        <dbReference type="ARBA" id="ARBA00022516"/>
    </source>
</evidence>
<comment type="subunit">
    <text evidence="7">Homotrimer.</text>
</comment>
<dbReference type="InterPro" id="IPR011004">
    <property type="entry name" value="Trimer_LpxA-like_sf"/>
</dbReference>
<keyword evidence="6 7" id="KW-0012">Acyltransferase</keyword>
<dbReference type="UniPathway" id="UPA00359">
    <property type="reaction ID" value="UER00477"/>
</dbReference>
<evidence type="ECO:0000256" key="2">
    <source>
        <dbReference type="ARBA" id="ARBA00022556"/>
    </source>
</evidence>
<dbReference type="InterPro" id="IPR001451">
    <property type="entry name" value="Hexapep"/>
</dbReference>
<dbReference type="CDD" id="cd03351">
    <property type="entry name" value="LbH_UDP-GlcNAc_AT"/>
    <property type="match status" value="1"/>
</dbReference>
<evidence type="ECO:0000256" key="3">
    <source>
        <dbReference type="ARBA" id="ARBA00022679"/>
    </source>
</evidence>
<dbReference type="SUPFAM" id="SSF51161">
    <property type="entry name" value="Trimeric LpxA-like enzymes"/>
    <property type="match status" value="1"/>
</dbReference>
<dbReference type="InterPro" id="IPR029098">
    <property type="entry name" value="Acetyltransf_C"/>
</dbReference>
<comment type="caution">
    <text evidence="9">The sequence shown here is derived from an EMBL/GenBank/DDBJ whole genome shotgun (WGS) entry which is preliminary data.</text>
</comment>
<dbReference type="Gene3D" id="1.20.1180.10">
    <property type="entry name" value="Udp N-acetylglucosamine O-acyltransferase, C-terminal domain"/>
    <property type="match status" value="1"/>
</dbReference>
<keyword evidence="1 7" id="KW-0444">Lipid biosynthesis</keyword>
<sequence>MTNIHPTAIVDPKAQLDSSVTVGPYTIIGPNVSIGAGTKVGPHVVIDGYTTIGRDNELFQFSSIGAQPQDKKWKGEPTRLEIGDRNTIREFCTFNTGTAQDKGVTKLGNDNWISAYVHLAHDCVVGNNTIFSNNAQIAGHVEIGDYVIMSGFANVHQFCKIGAHAFVGMSTSLTQDVPPFVLLNGNPAAAHGVNIEGLKRRGFTREQINAIRAAYKTLYRSGLTLEEAKAAMLAQEQALPDDVAVHARAMREFLDTSTRGIVR</sequence>
<gene>
    <name evidence="7 9" type="primary">lpxA</name>
    <name evidence="9" type="ORF">GM668_21950</name>
</gene>
<comment type="pathway">
    <text evidence="7">Glycolipid biosynthesis; lipid IV(A) biosynthesis; lipid IV(A) from (3R)-3-hydroxytetradecanoyl-[acyl-carrier-protein] and UDP-N-acetyl-alpha-D-glucosamine: step 1/6.</text>
</comment>
<accession>A0A6L6Q646</accession>
<dbReference type="Gene3D" id="2.160.10.10">
    <property type="entry name" value="Hexapeptide repeat proteins"/>
    <property type="match status" value="1"/>
</dbReference>
<keyword evidence="10" id="KW-1185">Reference proteome</keyword>
<dbReference type="GO" id="GO:0016020">
    <property type="term" value="C:membrane"/>
    <property type="evidence" value="ECO:0007669"/>
    <property type="project" value="GOC"/>
</dbReference>
<dbReference type="AlphaFoldDB" id="A0A6L6Q646"/>
<dbReference type="NCBIfam" id="TIGR01852">
    <property type="entry name" value="lipid_A_lpxA"/>
    <property type="match status" value="1"/>
</dbReference>
<dbReference type="NCBIfam" id="NF003657">
    <property type="entry name" value="PRK05289.1"/>
    <property type="match status" value="1"/>
</dbReference>
<keyword evidence="2 7" id="KW-0441">Lipid A biosynthesis</keyword>
<name>A0A6L6Q646_9BURK</name>
<evidence type="ECO:0000256" key="5">
    <source>
        <dbReference type="ARBA" id="ARBA00023098"/>
    </source>
</evidence>
<dbReference type="HAMAP" id="MF_00387">
    <property type="entry name" value="LpxA"/>
    <property type="match status" value="1"/>
</dbReference>
<feature type="domain" description="UDP N-acetylglucosamine O-acyltransferase C-terminal" evidence="8">
    <location>
        <begin position="176"/>
        <end position="262"/>
    </location>
</feature>
<dbReference type="GO" id="GO:0008780">
    <property type="term" value="F:acyl-[acyl-carrier-protein]-UDP-N-acetylglucosamine O-acyltransferase activity"/>
    <property type="evidence" value="ECO:0007669"/>
    <property type="project" value="UniProtKB-UniRule"/>
</dbReference>
<protein>
    <recommendedName>
        <fullName evidence="7">Acyl-[acyl-carrier-protein]--UDP-N-acetylglucosamine O-acyltransferase</fullName>
        <shortName evidence="7">UDP-N-acetylglucosamine acyltransferase</shortName>
        <ecNumber evidence="7">2.3.1.129</ecNumber>
    </recommendedName>
</protein>
<comment type="subcellular location">
    <subcellularLocation>
        <location evidence="7">Cytoplasm</location>
    </subcellularLocation>
</comment>
<dbReference type="Proteomes" id="UP000484015">
    <property type="component" value="Unassembled WGS sequence"/>
</dbReference>
<dbReference type="PIRSF" id="PIRSF000456">
    <property type="entry name" value="UDP-GlcNAc_acltr"/>
    <property type="match status" value="1"/>
</dbReference>
<dbReference type="RefSeq" id="WP_155441083.1">
    <property type="nucleotide sequence ID" value="NZ_WNLA01000017.1"/>
</dbReference>
<dbReference type="PANTHER" id="PTHR43480">
    <property type="entry name" value="ACYL-[ACYL-CARRIER-PROTEIN]--UDP-N-ACETYLGLUCOSAMINE O-ACYLTRANSFERASE"/>
    <property type="match status" value="1"/>
</dbReference>
<evidence type="ECO:0000256" key="6">
    <source>
        <dbReference type="ARBA" id="ARBA00023315"/>
    </source>
</evidence>
<dbReference type="EC" id="2.3.1.129" evidence="7"/>
<dbReference type="Pfam" id="PF00132">
    <property type="entry name" value="Hexapep"/>
    <property type="match status" value="1"/>
</dbReference>
<comment type="catalytic activity">
    <reaction evidence="7">
        <text>a (3R)-hydroxyacyl-[ACP] + UDP-N-acetyl-alpha-D-glucosamine = a UDP-3-O-[(3R)-3-hydroxyacyl]-N-acetyl-alpha-D-glucosamine + holo-[ACP]</text>
        <dbReference type="Rhea" id="RHEA:67812"/>
        <dbReference type="Rhea" id="RHEA-COMP:9685"/>
        <dbReference type="Rhea" id="RHEA-COMP:9945"/>
        <dbReference type="ChEBI" id="CHEBI:57705"/>
        <dbReference type="ChEBI" id="CHEBI:64479"/>
        <dbReference type="ChEBI" id="CHEBI:78827"/>
        <dbReference type="ChEBI" id="CHEBI:173225"/>
        <dbReference type="EC" id="2.3.1.129"/>
    </reaction>
</comment>
<keyword evidence="4 7" id="KW-0677">Repeat</keyword>
<keyword evidence="3 7" id="KW-0808">Transferase</keyword>
<evidence type="ECO:0000313" key="9">
    <source>
        <dbReference type="EMBL" id="MTW04741.1"/>
    </source>
</evidence>
<keyword evidence="5 7" id="KW-0443">Lipid metabolism</keyword>
<dbReference type="EMBL" id="WNLA01000017">
    <property type="protein sequence ID" value="MTW04741.1"/>
    <property type="molecule type" value="Genomic_DNA"/>
</dbReference>
<dbReference type="OrthoDB" id="9807278at2"/>
<evidence type="ECO:0000256" key="7">
    <source>
        <dbReference type="HAMAP-Rule" id="MF_00387"/>
    </source>
</evidence>
<evidence type="ECO:0000256" key="4">
    <source>
        <dbReference type="ARBA" id="ARBA00022737"/>
    </source>
</evidence>
<dbReference type="Pfam" id="PF13720">
    <property type="entry name" value="Acetyltransf_11"/>
    <property type="match status" value="1"/>
</dbReference>
<dbReference type="GO" id="GO:0005737">
    <property type="term" value="C:cytoplasm"/>
    <property type="evidence" value="ECO:0007669"/>
    <property type="project" value="UniProtKB-SubCell"/>
</dbReference>
<reference evidence="9 10" key="1">
    <citation type="submission" date="2019-11" db="EMBL/GenBank/DDBJ databases">
        <title>Type strains purchased from KCTC, JCM and DSMZ.</title>
        <authorList>
            <person name="Lu H."/>
        </authorList>
    </citation>
    <scope>NUCLEOTIDE SEQUENCE [LARGE SCALE GENOMIC DNA]</scope>
    <source>
        <strain evidence="9 10">KCTC 42409</strain>
    </source>
</reference>
<organism evidence="9 10">
    <name type="scientific">Pseudoduganella ginsengisoli</name>
    <dbReference type="NCBI Taxonomy" id="1462440"/>
    <lineage>
        <taxon>Bacteria</taxon>
        <taxon>Pseudomonadati</taxon>
        <taxon>Pseudomonadota</taxon>
        <taxon>Betaproteobacteria</taxon>
        <taxon>Burkholderiales</taxon>
        <taxon>Oxalobacteraceae</taxon>
        <taxon>Telluria group</taxon>
        <taxon>Pseudoduganella</taxon>
    </lineage>
</organism>
<dbReference type="InterPro" id="IPR037157">
    <property type="entry name" value="Acetyltransf_C_sf"/>
</dbReference>
<evidence type="ECO:0000259" key="8">
    <source>
        <dbReference type="Pfam" id="PF13720"/>
    </source>
</evidence>
<comment type="function">
    <text evidence="7">Involved in the biosynthesis of lipid A, a phosphorylated glycolipid that anchors the lipopolysaccharide to the outer membrane of the cell.</text>
</comment>
<keyword evidence="7" id="KW-0963">Cytoplasm</keyword>
<dbReference type="PANTHER" id="PTHR43480:SF1">
    <property type="entry name" value="ACYL-[ACYL-CARRIER-PROTEIN]--UDP-N-ACETYLGLUCOSAMINE O-ACYLTRANSFERASE, MITOCHONDRIAL-RELATED"/>
    <property type="match status" value="1"/>
</dbReference>
<dbReference type="InterPro" id="IPR010137">
    <property type="entry name" value="Lipid_A_LpxA"/>
</dbReference>